<keyword evidence="3" id="KW-0813">Transport</keyword>
<evidence type="ECO:0000256" key="14">
    <source>
        <dbReference type="ARBA" id="ARBA00037861"/>
    </source>
</evidence>
<keyword evidence="10 19" id="KW-1133">Transmembrane helix</keyword>
<dbReference type="InterPro" id="IPR005425">
    <property type="entry name" value="K_chnl_volt-dep_bsu_KCNE2"/>
</dbReference>
<reference evidence="21" key="1">
    <citation type="submission" date="2025-08" db="UniProtKB">
        <authorList>
            <consortium name="RefSeq"/>
        </authorList>
    </citation>
    <scope>IDENTIFICATION</scope>
</reference>
<evidence type="ECO:0000256" key="6">
    <source>
        <dbReference type="ARBA" id="ARBA00022692"/>
    </source>
</evidence>
<evidence type="ECO:0000256" key="1">
    <source>
        <dbReference type="ARBA" id="ARBA00004251"/>
    </source>
</evidence>
<evidence type="ECO:0000313" key="20">
    <source>
        <dbReference type="Proteomes" id="UP000694871"/>
    </source>
</evidence>
<evidence type="ECO:0000256" key="17">
    <source>
        <dbReference type="ARBA" id="ARBA00042904"/>
    </source>
</evidence>
<keyword evidence="4" id="KW-1003">Cell membrane</keyword>
<evidence type="ECO:0000256" key="19">
    <source>
        <dbReference type="SAM" id="Phobius"/>
    </source>
</evidence>
<evidence type="ECO:0000256" key="12">
    <source>
        <dbReference type="ARBA" id="ARBA00023136"/>
    </source>
</evidence>
<dbReference type="PANTHER" id="PTHR15282">
    <property type="entry name" value="POTASSIUM VOLTAGE-GATED CHANNEL SUBFAMILY E MEMBER 1, 3"/>
    <property type="match status" value="1"/>
</dbReference>
<evidence type="ECO:0000256" key="11">
    <source>
        <dbReference type="ARBA" id="ARBA00023065"/>
    </source>
</evidence>
<organism evidence="20 21">
    <name type="scientific">Gekko japonicus</name>
    <name type="common">Schlegel's Japanese gecko</name>
    <dbReference type="NCBI Taxonomy" id="146911"/>
    <lineage>
        <taxon>Eukaryota</taxon>
        <taxon>Metazoa</taxon>
        <taxon>Chordata</taxon>
        <taxon>Craniata</taxon>
        <taxon>Vertebrata</taxon>
        <taxon>Euteleostomi</taxon>
        <taxon>Lepidosauria</taxon>
        <taxon>Squamata</taxon>
        <taxon>Bifurcata</taxon>
        <taxon>Gekkota</taxon>
        <taxon>Gekkonidae</taxon>
        <taxon>Gekkoninae</taxon>
        <taxon>Gekko</taxon>
    </lineage>
</organism>
<evidence type="ECO:0000256" key="16">
    <source>
        <dbReference type="ARBA" id="ARBA00041657"/>
    </source>
</evidence>
<accession>A0ABM1KYX9</accession>
<keyword evidence="5" id="KW-0633">Potassium transport</keyword>
<evidence type="ECO:0000256" key="5">
    <source>
        <dbReference type="ARBA" id="ARBA00022538"/>
    </source>
</evidence>
<name>A0ABM1KYX9_GEKJA</name>
<keyword evidence="9" id="KW-0630">Potassium</keyword>
<keyword evidence="13" id="KW-0407">Ion channel</keyword>
<dbReference type="RefSeq" id="XP_015278916.1">
    <property type="nucleotide sequence ID" value="XM_015423430.1"/>
</dbReference>
<dbReference type="PANTHER" id="PTHR15282:SF8">
    <property type="entry name" value="POTASSIUM VOLTAGE-GATED CHANNEL SUBFAMILY E MEMBER 2"/>
    <property type="match status" value="1"/>
</dbReference>
<gene>
    <name evidence="21" type="primary">KCNE2</name>
</gene>
<evidence type="ECO:0000256" key="2">
    <source>
        <dbReference type="ARBA" id="ARBA00005688"/>
    </source>
</evidence>
<comment type="subcellular location">
    <subcellularLocation>
        <location evidence="14">Apical cell membrane</location>
        <topology evidence="14">Single-pass membrane protein</topology>
    </subcellularLocation>
    <subcellularLocation>
        <location evidence="1">Cell membrane</location>
        <topology evidence="1">Single-pass type I membrane protein</topology>
    </subcellularLocation>
</comment>
<evidence type="ECO:0000256" key="9">
    <source>
        <dbReference type="ARBA" id="ARBA00022958"/>
    </source>
</evidence>
<proteinExistence type="inferred from homology"/>
<feature type="transmembrane region" description="Helical" evidence="19">
    <location>
        <begin position="49"/>
        <end position="69"/>
    </location>
</feature>
<keyword evidence="6 19" id="KW-0812">Transmembrane</keyword>
<evidence type="ECO:0000256" key="10">
    <source>
        <dbReference type="ARBA" id="ARBA00022989"/>
    </source>
</evidence>
<comment type="similarity">
    <text evidence="2">Belongs to the potassium channel KCNE family.</text>
</comment>
<evidence type="ECO:0000256" key="13">
    <source>
        <dbReference type="ARBA" id="ARBA00023303"/>
    </source>
</evidence>
<keyword evidence="12 19" id="KW-0472">Membrane</keyword>
<dbReference type="InterPro" id="IPR000369">
    <property type="entry name" value="K_chnl_KCNE"/>
</dbReference>
<evidence type="ECO:0000256" key="4">
    <source>
        <dbReference type="ARBA" id="ARBA00022475"/>
    </source>
</evidence>
<evidence type="ECO:0000256" key="7">
    <source>
        <dbReference type="ARBA" id="ARBA00022826"/>
    </source>
</evidence>
<evidence type="ECO:0000256" key="8">
    <source>
        <dbReference type="ARBA" id="ARBA00022882"/>
    </source>
</evidence>
<evidence type="ECO:0000256" key="18">
    <source>
        <dbReference type="ARBA" id="ARBA00042937"/>
    </source>
</evidence>
<keyword evidence="8" id="KW-0851">Voltage-gated channel</keyword>
<evidence type="ECO:0000256" key="15">
    <source>
        <dbReference type="ARBA" id="ARBA00039513"/>
    </source>
</evidence>
<dbReference type="GeneID" id="107120671"/>
<dbReference type="Pfam" id="PF02060">
    <property type="entry name" value="ISK_Channel"/>
    <property type="match status" value="1"/>
</dbReference>
<evidence type="ECO:0000313" key="21">
    <source>
        <dbReference type="RefSeq" id="XP_015278916.1"/>
    </source>
</evidence>
<sequence length="125" mass="14760">MDALQNFTQSLEKTFKDVFLNYMNNWRQNTTNEQKELQRRLEAENLDYVILYLMVMIGIFSFIVVAILVSTVKSKRREHSNDPYHQYIVDDWEGKYKSQIPLQNDLKCTIHENVGVKDKLSPKSA</sequence>
<protein>
    <recommendedName>
        <fullName evidence="15">Potassium voltage-gated channel subfamily E member 2</fullName>
    </recommendedName>
    <alternativeName>
        <fullName evidence="16">MinK-related peptide 1</fullName>
    </alternativeName>
    <alternativeName>
        <fullName evidence="17">Minimum potassium ion channel-related peptide 1</fullName>
    </alternativeName>
    <alternativeName>
        <fullName evidence="18">Potassium channel subunit beta MiRP1</fullName>
    </alternativeName>
</protein>
<keyword evidence="20" id="KW-1185">Reference proteome</keyword>
<keyword evidence="11" id="KW-0406">Ion transport</keyword>
<keyword evidence="7" id="KW-0631">Potassium channel</keyword>
<dbReference type="Proteomes" id="UP000694871">
    <property type="component" value="Unplaced"/>
</dbReference>
<dbReference type="PRINTS" id="PR01605">
    <property type="entry name" value="KCNE2CHANNEL"/>
</dbReference>
<evidence type="ECO:0000256" key="3">
    <source>
        <dbReference type="ARBA" id="ARBA00022448"/>
    </source>
</evidence>